<reference evidence="13" key="1">
    <citation type="submission" date="2022-07" db="EMBL/GenBank/DDBJ databases">
        <title>Phylogenomic reconstructions and comparative analyses of Kickxellomycotina fungi.</title>
        <authorList>
            <person name="Reynolds N.K."/>
            <person name="Stajich J.E."/>
            <person name="Barry K."/>
            <person name="Grigoriev I.V."/>
            <person name="Crous P."/>
            <person name="Smith M.E."/>
        </authorList>
    </citation>
    <scope>NUCLEOTIDE SEQUENCE</scope>
    <source>
        <strain evidence="13">NBRC 105413</strain>
    </source>
</reference>
<dbReference type="CDD" id="cd05402">
    <property type="entry name" value="NT_PAP_TUTase"/>
    <property type="match status" value="1"/>
</dbReference>
<dbReference type="Pfam" id="PF03828">
    <property type="entry name" value="PAP_assoc"/>
    <property type="match status" value="1"/>
</dbReference>
<dbReference type="AlphaFoldDB" id="A0A9W7XM31"/>
<keyword evidence="9" id="KW-0460">Magnesium</keyword>
<comment type="similarity">
    <text evidence="4">Belongs to the DNA polymerase type-B-like family.</text>
</comment>
<dbReference type="PANTHER" id="PTHR12271">
    <property type="entry name" value="POLY A POLYMERASE CID PAP -RELATED"/>
    <property type="match status" value="1"/>
</dbReference>
<dbReference type="Proteomes" id="UP001145021">
    <property type="component" value="Unassembled WGS sequence"/>
</dbReference>
<comment type="caution">
    <text evidence="13">The sequence shown here is derived from an EMBL/GenBank/DDBJ whole genome shotgun (WGS) entry which is preliminary data.</text>
</comment>
<evidence type="ECO:0000256" key="8">
    <source>
        <dbReference type="ARBA" id="ARBA00022723"/>
    </source>
</evidence>
<evidence type="ECO:0000256" key="2">
    <source>
        <dbReference type="ARBA" id="ARBA00001946"/>
    </source>
</evidence>
<feature type="region of interest" description="Disordered" evidence="10">
    <location>
        <begin position="630"/>
        <end position="677"/>
    </location>
</feature>
<dbReference type="GO" id="GO:0005737">
    <property type="term" value="C:cytoplasm"/>
    <property type="evidence" value="ECO:0007669"/>
    <property type="project" value="UniProtKB-SubCell"/>
</dbReference>
<organism evidence="13 14">
    <name type="scientific">Coemansia asiatica</name>
    <dbReference type="NCBI Taxonomy" id="1052880"/>
    <lineage>
        <taxon>Eukaryota</taxon>
        <taxon>Fungi</taxon>
        <taxon>Fungi incertae sedis</taxon>
        <taxon>Zoopagomycota</taxon>
        <taxon>Kickxellomycotina</taxon>
        <taxon>Kickxellomycetes</taxon>
        <taxon>Kickxellales</taxon>
        <taxon>Kickxellaceae</taxon>
        <taxon>Coemansia</taxon>
    </lineage>
</organism>
<feature type="domain" description="Poly(A) RNA polymerase mitochondrial-like central palm" evidence="12">
    <location>
        <begin position="167"/>
        <end position="311"/>
    </location>
</feature>
<proteinExistence type="inferred from homology"/>
<dbReference type="Pfam" id="PF22600">
    <property type="entry name" value="MTPAP-like_central"/>
    <property type="match status" value="1"/>
</dbReference>
<evidence type="ECO:0000256" key="10">
    <source>
        <dbReference type="SAM" id="MobiDB-lite"/>
    </source>
</evidence>
<evidence type="ECO:0000313" key="13">
    <source>
        <dbReference type="EMBL" id="KAJ1645145.1"/>
    </source>
</evidence>
<dbReference type="GO" id="GO:0010605">
    <property type="term" value="P:negative regulation of macromolecule metabolic process"/>
    <property type="evidence" value="ECO:0007669"/>
    <property type="project" value="UniProtKB-ARBA"/>
</dbReference>
<protein>
    <recommendedName>
        <fullName evidence="5">polynucleotide adenylyltransferase</fullName>
        <ecNumber evidence="5">2.7.7.19</ecNumber>
    </recommendedName>
</protein>
<name>A0A9W7XM31_9FUNG</name>
<dbReference type="InterPro" id="IPR043519">
    <property type="entry name" value="NT_sf"/>
</dbReference>
<dbReference type="PANTHER" id="PTHR12271:SF40">
    <property type="entry name" value="POLY(A) RNA POLYMERASE GLD2"/>
    <property type="match status" value="1"/>
</dbReference>
<dbReference type="EC" id="2.7.7.19" evidence="5"/>
<comment type="cofactor">
    <cofactor evidence="1">
        <name>Mn(2+)</name>
        <dbReference type="ChEBI" id="CHEBI:29035"/>
    </cofactor>
</comment>
<accession>A0A9W7XM31</accession>
<evidence type="ECO:0000259" key="12">
    <source>
        <dbReference type="Pfam" id="PF22600"/>
    </source>
</evidence>
<comment type="cofactor">
    <cofactor evidence="2">
        <name>Mg(2+)</name>
        <dbReference type="ChEBI" id="CHEBI:18420"/>
    </cofactor>
</comment>
<feature type="compositionally biased region" description="Polar residues" evidence="10">
    <location>
        <begin position="648"/>
        <end position="663"/>
    </location>
</feature>
<dbReference type="GO" id="GO:0046872">
    <property type="term" value="F:metal ion binding"/>
    <property type="evidence" value="ECO:0007669"/>
    <property type="project" value="UniProtKB-KW"/>
</dbReference>
<keyword evidence="14" id="KW-1185">Reference proteome</keyword>
<dbReference type="SUPFAM" id="SSF81631">
    <property type="entry name" value="PAP/OAS1 substrate-binding domain"/>
    <property type="match status" value="1"/>
</dbReference>
<dbReference type="GO" id="GO:0031123">
    <property type="term" value="P:RNA 3'-end processing"/>
    <property type="evidence" value="ECO:0007669"/>
    <property type="project" value="TreeGrafter"/>
</dbReference>
<comment type="subcellular location">
    <subcellularLocation>
        <location evidence="3">Cytoplasm</location>
    </subcellularLocation>
</comment>
<keyword evidence="6" id="KW-0963">Cytoplasm</keyword>
<evidence type="ECO:0000256" key="7">
    <source>
        <dbReference type="ARBA" id="ARBA00022679"/>
    </source>
</evidence>
<evidence type="ECO:0000256" key="1">
    <source>
        <dbReference type="ARBA" id="ARBA00001936"/>
    </source>
</evidence>
<evidence type="ECO:0000313" key="14">
    <source>
        <dbReference type="Proteomes" id="UP001145021"/>
    </source>
</evidence>
<feature type="domain" description="PAP-associated" evidence="11">
    <location>
        <begin position="446"/>
        <end position="514"/>
    </location>
</feature>
<dbReference type="SUPFAM" id="SSF81301">
    <property type="entry name" value="Nucleotidyltransferase"/>
    <property type="match status" value="1"/>
</dbReference>
<dbReference type="InterPro" id="IPR002058">
    <property type="entry name" value="PAP_assoc"/>
</dbReference>
<evidence type="ECO:0000256" key="4">
    <source>
        <dbReference type="ARBA" id="ARBA00008593"/>
    </source>
</evidence>
<evidence type="ECO:0000259" key="11">
    <source>
        <dbReference type="Pfam" id="PF03828"/>
    </source>
</evidence>
<evidence type="ECO:0000256" key="6">
    <source>
        <dbReference type="ARBA" id="ARBA00022490"/>
    </source>
</evidence>
<dbReference type="GO" id="GO:1990817">
    <property type="term" value="F:poly(A) RNA polymerase activity"/>
    <property type="evidence" value="ECO:0007669"/>
    <property type="project" value="UniProtKB-EC"/>
</dbReference>
<evidence type="ECO:0000256" key="3">
    <source>
        <dbReference type="ARBA" id="ARBA00004496"/>
    </source>
</evidence>
<keyword evidence="8" id="KW-0479">Metal-binding</keyword>
<evidence type="ECO:0000256" key="5">
    <source>
        <dbReference type="ARBA" id="ARBA00012388"/>
    </source>
</evidence>
<evidence type="ECO:0000256" key="9">
    <source>
        <dbReference type="ARBA" id="ARBA00022842"/>
    </source>
</evidence>
<gene>
    <name evidence="13" type="ORF">LPJ64_003252</name>
</gene>
<dbReference type="Gene3D" id="1.10.1410.10">
    <property type="match status" value="1"/>
</dbReference>
<keyword evidence="7" id="KW-0808">Transferase</keyword>
<dbReference type="Gene3D" id="3.30.460.10">
    <property type="entry name" value="Beta Polymerase, domain 2"/>
    <property type="match status" value="1"/>
</dbReference>
<dbReference type="InterPro" id="IPR054708">
    <property type="entry name" value="MTPAP-like_central"/>
</dbReference>
<sequence>MGHSRKRAARAATDICVSGIKRFPNARKVASDLISKQEQLVAIKTKYDQIAAVVHAVNKQGVFLKTPFPGTRTLEIKIAANQLQEGVGQTRRRIEDTKDLFGSVVVINRDEQGHPTSLTQPGNAKKLLSNMFNRQSDAARPRYLDPLEWVRGAGSVVWRAEQLVHMENELAELLNEYRPTRHGQAEVDRVMQKIMGMLVSKSRDDSIKLVLFGSRGYSICNDSSDIDAMIISGHTNDDEKKKAVVKRALRDVSTGLRSMKRFHSIVNIPSTRVPIVKFKYSGSISGLQFEGDISCSNAVALQKTRLIKQYVDMDQRVRSVLTVVKKWAKLRLISDSNTLNSYGLVMMALAFLISRRVVPPLQLLLTAQVSSRCWWALDELHRSPSRIKDMYWRPGSVTMPGDPARCLETGAYLPVCEINSSNTYFCQTDAMAHQYYQSPNRSTASQLLFEFFHFFGFSFDPLTQAVSARLGSPALPRACLPHLQAPACQRYLAEPKQWVQGLRLLAIEDPFETSLNCGRNAPAEWVEGLFWEMRRAASILAPDYHDSKHGRLERLFVPPAASIYSEPAVWAPVYRTLMPYVQKGSNKNVLDLAADIQPCSLVNVHEIENAQLQGNGQITPMTAPVVAAAAESQRNAASRQEKPENKQQQHCRNTLRSSPSTAAASIPGVSVKDEQSR</sequence>
<dbReference type="EMBL" id="JANBOH010000122">
    <property type="protein sequence ID" value="KAJ1645145.1"/>
    <property type="molecule type" value="Genomic_DNA"/>
</dbReference>